<feature type="domain" description="Alpha-glycerophosphate oxidase C-terminal" evidence="7">
    <location>
        <begin position="418"/>
        <end position="483"/>
    </location>
</feature>
<dbReference type="InterPro" id="IPR038299">
    <property type="entry name" value="DAO_C_sf"/>
</dbReference>
<evidence type="ECO:0000259" key="7">
    <source>
        <dbReference type="Pfam" id="PF16901"/>
    </source>
</evidence>
<evidence type="ECO:0000256" key="5">
    <source>
        <dbReference type="ARBA" id="ARBA00023002"/>
    </source>
</evidence>
<gene>
    <name evidence="8" type="ORF">PQO03_05405</name>
</gene>
<keyword evidence="3" id="KW-0285">Flavoprotein</keyword>
<evidence type="ECO:0000256" key="2">
    <source>
        <dbReference type="ARBA" id="ARBA00007330"/>
    </source>
</evidence>
<dbReference type="Pfam" id="PF16901">
    <property type="entry name" value="DAO_C"/>
    <property type="match status" value="1"/>
</dbReference>
<dbReference type="Gene3D" id="3.50.50.60">
    <property type="entry name" value="FAD/NAD(P)-binding domain"/>
    <property type="match status" value="1"/>
</dbReference>
<keyword evidence="9" id="KW-1185">Reference proteome</keyword>
<evidence type="ECO:0000256" key="3">
    <source>
        <dbReference type="ARBA" id="ARBA00022630"/>
    </source>
</evidence>
<dbReference type="InterPro" id="IPR000447">
    <property type="entry name" value="G3P_DH_FAD-dep"/>
</dbReference>
<evidence type="ECO:0000256" key="4">
    <source>
        <dbReference type="ARBA" id="ARBA00022827"/>
    </source>
</evidence>
<accession>A0ABY7VUI9</accession>
<dbReference type="InterPro" id="IPR006076">
    <property type="entry name" value="FAD-dep_OxRdtase"/>
</dbReference>
<keyword evidence="4" id="KW-0274">FAD</keyword>
<dbReference type="PANTHER" id="PTHR11985:SF15">
    <property type="entry name" value="GLYCEROL-3-PHOSPHATE DEHYDROGENASE, MITOCHONDRIAL"/>
    <property type="match status" value="1"/>
</dbReference>
<proteinExistence type="inferred from homology"/>
<dbReference type="Gene3D" id="3.30.9.10">
    <property type="entry name" value="D-Amino Acid Oxidase, subunit A, domain 2"/>
    <property type="match status" value="1"/>
</dbReference>
<dbReference type="Proteomes" id="UP001214250">
    <property type="component" value="Chromosome 1"/>
</dbReference>
<comment type="similarity">
    <text evidence="2">Belongs to the FAD-dependent glycerol-3-phosphate dehydrogenase family.</text>
</comment>
<reference evidence="8 9" key="1">
    <citation type="submission" date="2023-02" db="EMBL/GenBank/DDBJ databases">
        <title>Genome sequence of Lentisphaera profundi SAORIC-696.</title>
        <authorList>
            <person name="Kim e."/>
            <person name="Cho J.-C."/>
            <person name="Choi A."/>
            <person name="Kang I."/>
        </authorList>
    </citation>
    <scope>NUCLEOTIDE SEQUENCE [LARGE SCALE GENOMIC DNA]</scope>
    <source>
        <strain evidence="8 9">SAORIC-696</strain>
    </source>
</reference>
<comment type="cofactor">
    <cofactor evidence="1">
        <name>FAD</name>
        <dbReference type="ChEBI" id="CHEBI:57692"/>
    </cofactor>
</comment>
<dbReference type="PANTHER" id="PTHR11985">
    <property type="entry name" value="GLYCEROL-3-PHOSPHATE DEHYDROGENASE"/>
    <property type="match status" value="1"/>
</dbReference>
<evidence type="ECO:0000313" key="8">
    <source>
        <dbReference type="EMBL" id="WDE97387.1"/>
    </source>
</evidence>
<evidence type="ECO:0000313" key="9">
    <source>
        <dbReference type="Proteomes" id="UP001214250"/>
    </source>
</evidence>
<dbReference type="PRINTS" id="PR01001">
    <property type="entry name" value="FADG3PDH"/>
</dbReference>
<name>A0ABY7VUI9_9BACT</name>
<dbReference type="Pfam" id="PF01266">
    <property type="entry name" value="DAO"/>
    <property type="match status" value="1"/>
</dbReference>
<dbReference type="SUPFAM" id="SSF51905">
    <property type="entry name" value="FAD/NAD(P)-binding domain"/>
    <property type="match status" value="1"/>
</dbReference>
<dbReference type="InterPro" id="IPR031656">
    <property type="entry name" value="DAO_C"/>
</dbReference>
<keyword evidence="5" id="KW-0560">Oxidoreductase</keyword>
<evidence type="ECO:0000256" key="1">
    <source>
        <dbReference type="ARBA" id="ARBA00001974"/>
    </source>
</evidence>
<sequence>MSKKEYDVLVIGGGINGAVSAANISYQGLKVALVDQGDYASMTSQASSNMIWGGIKYLQSGELSLVKALCESRNRLLQAYPDRVREISYFTSFYKGNPYSAKLIYAGAWFYWLMGSCKTFKPRYVKANKVRHEAPLLKQEGLSAAVSYADAYLPDNDARFVYQFVRDAQKRGAQCFNYTRVESVKFQEGAWHIHLCDMRTGEQQEIRAKSLVNACGPQINAFKQDIAVDNQLAFSKGVHLIVPKIGPSDRVLTFFSKDGRLFFVLPMGNRSCIGTTDTRVKSHQCEVTQGDRQFILDNINSYLNDYKDLSLKDIISERCGVRTLIVEGDDTGEDWIKLTRKHKIEINKHEQVLSILGGKITDCLNVGEEVGVAICSILNTPYREGLWYGEDEGKEAFIKTAKKMHLPDSFDGLSTPPDHLWRRYGSAASQILELIKEDRDLATEIHPGSGYLKAEFVYMGREEQVNTLEDVLRRRTSLAMEYRMEDMNLDLMRDLLGLKN</sequence>
<protein>
    <submittedName>
        <fullName evidence="8">Glycerol-3-phosphate dehydrogenase/oxidase</fullName>
    </submittedName>
</protein>
<organism evidence="8 9">
    <name type="scientific">Lentisphaera profundi</name>
    <dbReference type="NCBI Taxonomy" id="1658616"/>
    <lineage>
        <taxon>Bacteria</taxon>
        <taxon>Pseudomonadati</taxon>
        <taxon>Lentisphaerota</taxon>
        <taxon>Lentisphaeria</taxon>
        <taxon>Lentisphaerales</taxon>
        <taxon>Lentisphaeraceae</taxon>
        <taxon>Lentisphaera</taxon>
    </lineage>
</organism>
<feature type="domain" description="FAD dependent oxidoreductase" evidence="6">
    <location>
        <begin position="7"/>
        <end position="326"/>
    </location>
</feature>
<evidence type="ECO:0000259" key="6">
    <source>
        <dbReference type="Pfam" id="PF01266"/>
    </source>
</evidence>
<dbReference type="InterPro" id="IPR036188">
    <property type="entry name" value="FAD/NAD-bd_sf"/>
</dbReference>
<dbReference type="EMBL" id="CP117811">
    <property type="protein sequence ID" value="WDE97387.1"/>
    <property type="molecule type" value="Genomic_DNA"/>
</dbReference>
<dbReference type="RefSeq" id="WP_274151738.1">
    <property type="nucleotide sequence ID" value="NZ_CP117811.1"/>
</dbReference>
<dbReference type="Gene3D" id="1.10.8.870">
    <property type="entry name" value="Alpha-glycerophosphate oxidase, cap domain"/>
    <property type="match status" value="1"/>
</dbReference>